<accession>A0AA38LTQ9</accession>
<evidence type="ECO:0000313" key="2">
    <source>
        <dbReference type="EMBL" id="KAI9633569.1"/>
    </source>
</evidence>
<comment type="caution">
    <text evidence="2">The sequence shown here is derived from an EMBL/GenBank/DDBJ whole genome shotgun (WGS) entry which is preliminary data.</text>
</comment>
<dbReference type="GO" id="GO:0070860">
    <property type="term" value="C:RNA polymerase I core factor complex"/>
    <property type="evidence" value="ECO:0007669"/>
    <property type="project" value="TreeGrafter"/>
</dbReference>
<feature type="compositionally biased region" description="Acidic residues" evidence="1">
    <location>
        <begin position="273"/>
        <end position="287"/>
    </location>
</feature>
<feature type="region of interest" description="Disordered" evidence="1">
    <location>
        <begin position="178"/>
        <end position="200"/>
    </location>
</feature>
<dbReference type="Proteomes" id="UP001164286">
    <property type="component" value="Unassembled WGS sequence"/>
</dbReference>
<dbReference type="GO" id="GO:0042790">
    <property type="term" value="P:nucleolar large rRNA transcription by RNA polymerase I"/>
    <property type="evidence" value="ECO:0007669"/>
    <property type="project" value="TreeGrafter"/>
</dbReference>
<dbReference type="GO" id="GO:0001181">
    <property type="term" value="F:RNA polymerase I general transcription initiation factor activity"/>
    <property type="evidence" value="ECO:0007669"/>
    <property type="project" value="InterPro"/>
</dbReference>
<dbReference type="InterPro" id="IPR007224">
    <property type="entry name" value="TIF_Rrn11"/>
</dbReference>
<dbReference type="GeneID" id="77729203"/>
<feature type="compositionally biased region" description="Acidic residues" evidence="1">
    <location>
        <begin position="246"/>
        <end position="255"/>
    </location>
</feature>
<dbReference type="PANTHER" id="PTHR28244">
    <property type="entry name" value="RNA POLYMERASE I-SPECIFIC TRANSCRIPTION INITIATION FACTOR RRN11"/>
    <property type="match status" value="1"/>
</dbReference>
<keyword evidence="3" id="KW-1185">Reference proteome</keyword>
<dbReference type="Pfam" id="PF04090">
    <property type="entry name" value="Rrn11"/>
    <property type="match status" value="1"/>
</dbReference>
<protein>
    <submittedName>
        <fullName evidence="2">Uncharacterized protein</fullName>
    </submittedName>
</protein>
<dbReference type="EMBL" id="JAKWFO010000008">
    <property type="protein sequence ID" value="KAI9633569.1"/>
    <property type="molecule type" value="Genomic_DNA"/>
</dbReference>
<reference evidence="2" key="1">
    <citation type="journal article" date="2022" name="G3 (Bethesda)">
        <title>High quality genome of the basidiomycete yeast Dioszegia hungarica PDD-24b-2 isolated from cloud water.</title>
        <authorList>
            <person name="Jarrige D."/>
            <person name="Haridas S."/>
            <person name="Bleykasten-Grosshans C."/>
            <person name="Joly M."/>
            <person name="Nadalig T."/>
            <person name="Sancelme M."/>
            <person name="Vuilleumier S."/>
            <person name="Grigoriev I.V."/>
            <person name="Amato P."/>
            <person name="Bringel F."/>
        </authorList>
    </citation>
    <scope>NUCLEOTIDE SEQUENCE</scope>
    <source>
        <strain evidence="2">PDD-24b-2</strain>
    </source>
</reference>
<proteinExistence type="predicted"/>
<name>A0AA38LTQ9_9TREE</name>
<gene>
    <name evidence="2" type="ORF">MKK02DRAFT_38225</name>
</gene>
<dbReference type="GO" id="GO:0001164">
    <property type="term" value="F:RNA polymerase I core promoter sequence-specific DNA binding"/>
    <property type="evidence" value="ECO:0007669"/>
    <property type="project" value="InterPro"/>
</dbReference>
<dbReference type="GO" id="GO:0017025">
    <property type="term" value="F:TBP-class protein binding"/>
    <property type="evidence" value="ECO:0007669"/>
    <property type="project" value="TreeGrafter"/>
</dbReference>
<feature type="region of interest" description="Disordered" evidence="1">
    <location>
        <begin position="239"/>
        <end position="287"/>
    </location>
</feature>
<dbReference type="PANTHER" id="PTHR28244:SF1">
    <property type="entry name" value="RNA POLYMERASE I-SPECIFIC TRANSCRIPTION INITIATION FACTOR RRN11"/>
    <property type="match status" value="1"/>
</dbReference>
<dbReference type="RefSeq" id="XP_052943346.1">
    <property type="nucleotide sequence ID" value="XM_053089998.1"/>
</dbReference>
<dbReference type="AlphaFoldDB" id="A0AA38LTQ9"/>
<sequence length="287" mass="31539">MAPIHQPLHPNAARTPLGIRKIHIQNLVDLLNACLLRGEIERATRAWSILIRCREVDWRSRWRWGLALLTASQAKDDLDPQPQDREGGDISKWLRGLRVSVHQDEKPAIMHALILHLIRQKQYREALDELETYLTSYPYLLSGPLHTYAGMLAFYLAQPPDLRGEGLGAVAEGPGGVAVAGRGDGGSASSSPPPRAASGTVRVADVSLVRQARVWFVKAQDIGRDEVAAEFVRIIDSATNGTGADLSDDDDDDDDRVPPAQPSLYSMLHPDSESDDLGDPIDQYDSD</sequence>
<dbReference type="InterPro" id="IPR053029">
    <property type="entry name" value="RNA_pol_I-specific_init_factor"/>
</dbReference>
<evidence type="ECO:0000313" key="3">
    <source>
        <dbReference type="Proteomes" id="UP001164286"/>
    </source>
</evidence>
<organism evidence="2 3">
    <name type="scientific">Dioszegia hungarica</name>
    <dbReference type="NCBI Taxonomy" id="4972"/>
    <lineage>
        <taxon>Eukaryota</taxon>
        <taxon>Fungi</taxon>
        <taxon>Dikarya</taxon>
        <taxon>Basidiomycota</taxon>
        <taxon>Agaricomycotina</taxon>
        <taxon>Tremellomycetes</taxon>
        <taxon>Tremellales</taxon>
        <taxon>Bulleribasidiaceae</taxon>
        <taxon>Dioszegia</taxon>
    </lineage>
</organism>
<evidence type="ECO:0000256" key="1">
    <source>
        <dbReference type="SAM" id="MobiDB-lite"/>
    </source>
</evidence>